<keyword evidence="3 7" id="KW-1003">Cell membrane</keyword>
<dbReference type="PANTHER" id="PTHR30353:SF0">
    <property type="entry name" value="TRANSMEMBRANE PROTEIN"/>
    <property type="match status" value="1"/>
</dbReference>
<feature type="domain" description="VTT" evidence="8">
    <location>
        <begin position="49"/>
        <end position="172"/>
    </location>
</feature>
<dbReference type="InterPro" id="IPR032818">
    <property type="entry name" value="DedA-like"/>
</dbReference>
<evidence type="ECO:0000256" key="3">
    <source>
        <dbReference type="ARBA" id="ARBA00022475"/>
    </source>
</evidence>
<evidence type="ECO:0000313" key="10">
    <source>
        <dbReference type="Proteomes" id="UP000061382"/>
    </source>
</evidence>
<dbReference type="KEGG" id="rti:DC20_11265"/>
<dbReference type="GO" id="GO:0005886">
    <property type="term" value="C:plasma membrane"/>
    <property type="evidence" value="ECO:0007669"/>
    <property type="project" value="UniProtKB-SubCell"/>
</dbReference>
<keyword evidence="6 7" id="KW-0472">Membrane</keyword>
<evidence type="ECO:0000259" key="8">
    <source>
        <dbReference type="Pfam" id="PF09335"/>
    </source>
</evidence>
<comment type="similarity">
    <text evidence="2 7">Belongs to the DedA family.</text>
</comment>
<evidence type="ECO:0000313" key="9">
    <source>
        <dbReference type="EMBL" id="ALI99441.1"/>
    </source>
</evidence>
<dbReference type="PATRIC" id="fig|512763.3.peg.2477"/>
<dbReference type="RefSeq" id="WP_062543921.1">
    <property type="nucleotide sequence ID" value="NZ_CP012643.1"/>
</dbReference>
<keyword evidence="4 7" id="KW-0812">Transmembrane</keyword>
<dbReference type="NCBIfam" id="NF008102">
    <property type="entry name" value="PRK10847.1"/>
    <property type="match status" value="1"/>
</dbReference>
<accession>A0A0P0C334</accession>
<keyword evidence="10" id="KW-1185">Reference proteome</keyword>
<sequence>MELLRQFIDLFLHLDQHLSQIISDYGTWTYAILFLIIFVETGVVVMPFLPGDSLLFAAGAFAATGVLNVWILLALLFVAAFLGDTLNYLIGDYFGPKVFRRDYRFLKKEYLLKTQAFYDKHGGKTIIFARFIPIIRTFAPFVAGVGTMKYSKFLSYNIIGGFLWVVGFVAAGFIFGNIPLVKKNFTLVIFGIILISVIPPIYELVKQKMSPKQQ</sequence>
<evidence type="ECO:0000256" key="2">
    <source>
        <dbReference type="ARBA" id="ARBA00010792"/>
    </source>
</evidence>
<dbReference type="Proteomes" id="UP000061382">
    <property type="component" value="Chromosome"/>
</dbReference>
<protein>
    <recommendedName>
        <fullName evidence="8">VTT domain-containing protein</fullName>
    </recommendedName>
</protein>
<dbReference type="OrthoDB" id="9813426at2"/>
<feature type="transmembrane region" description="Helical" evidence="7">
    <location>
        <begin position="127"/>
        <end position="146"/>
    </location>
</feature>
<evidence type="ECO:0000256" key="1">
    <source>
        <dbReference type="ARBA" id="ARBA00004651"/>
    </source>
</evidence>
<feature type="transmembrane region" description="Helical" evidence="7">
    <location>
        <begin position="187"/>
        <end position="205"/>
    </location>
</feature>
<gene>
    <name evidence="9" type="ORF">DC20_11265</name>
</gene>
<dbReference type="InterPro" id="IPR032816">
    <property type="entry name" value="VTT_dom"/>
</dbReference>
<reference evidence="9 10" key="1">
    <citation type="submission" date="2015-08" db="EMBL/GenBank/DDBJ databases">
        <title>Complete genome sequence of Rufibacter tibetensis strain 1351t, a radiation-resistant bacterium from tibet plateau.</title>
        <authorList>
            <person name="Dai J."/>
        </authorList>
    </citation>
    <scope>NUCLEOTIDE SEQUENCE [LARGE SCALE GENOMIC DNA]</scope>
    <source>
        <strain evidence="9 10">1351</strain>
    </source>
</reference>
<dbReference type="PANTHER" id="PTHR30353">
    <property type="entry name" value="INNER MEMBRANE PROTEIN DEDA-RELATED"/>
    <property type="match status" value="1"/>
</dbReference>
<dbReference type="AlphaFoldDB" id="A0A0P0C334"/>
<keyword evidence="5 7" id="KW-1133">Transmembrane helix</keyword>
<dbReference type="EMBL" id="CP012643">
    <property type="protein sequence ID" value="ALI99441.1"/>
    <property type="molecule type" value="Genomic_DNA"/>
</dbReference>
<dbReference type="InterPro" id="IPR058127">
    <property type="entry name" value="DedA"/>
</dbReference>
<evidence type="ECO:0000256" key="4">
    <source>
        <dbReference type="ARBA" id="ARBA00022692"/>
    </source>
</evidence>
<proteinExistence type="inferred from homology"/>
<comment type="subcellular location">
    <subcellularLocation>
        <location evidence="1 7">Cell membrane</location>
        <topology evidence="1 7">Multi-pass membrane protein</topology>
    </subcellularLocation>
</comment>
<feature type="transmembrane region" description="Helical" evidence="7">
    <location>
        <begin position="28"/>
        <end position="49"/>
    </location>
</feature>
<evidence type="ECO:0000256" key="6">
    <source>
        <dbReference type="ARBA" id="ARBA00023136"/>
    </source>
</evidence>
<organism evidence="9 10">
    <name type="scientific">Rufibacter tibetensis</name>
    <dbReference type="NCBI Taxonomy" id="512763"/>
    <lineage>
        <taxon>Bacteria</taxon>
        <taxon>Pseudomonadati</taxon>
        <taxon>Bacteroidota</taxon>
        <taxon>Cytophagia</taxon>
        <taxon>Cytophagales</taxon>
        <taxon>Hymenobacteraceae</taxon>
        <taxon>Rufibacter</taxon>
    </lineage>
</organism>
<name>A0A0P0C334_9BACT</name>
<evidence type="ECO:0000256" key="7">
    <source>
        <dbReference type="RuleBase" id="RU367016"/>
    </source>
</evidence>
<evidence type="ECO:0000256" key="5">
    <source>
        <dbReference type="ARBA" id="ARBA00022989"/>
    </source>
</evidence>
<feature type="transmembrane region" description="Helical" evidence="7">
    <location>
        <begin position="153"/>
        <end position="175"/>
    </location>
</feature>
<feature type="transmembrane region" description="Helical" evidence="7">
    <location>
        <begin position="56"/>
        <end position="82"/>
    </location>
</feature>
<dbReference type="Pfam" id="PF09335">
    <property type="entry name" value="VTT_dom"/>
    <property type="match status" value="1"/>
</dbReference>
<dbReference type="STRING" id="512763.DC20_11265"/>